<protein>
    <submittedName>
        <fullName evidence="1">Uncharacterized protein</fullName>
    </submittedName>
</protein>
<sequence length="417" mass="45179">MNAVHLPPLLNSGDKPRFSFPSSAPEPSDLQLSCCPMPIYTARKTVPSTPSDGTRTEPTYLVKVLTTSPTRHELTWQETLLPERFTTIKGPIPCHDVVGQVVAVNGEFSESPTFSIGDCVFGLIDFDRDGAAAEYTIVKESEIAQIPARPEGWEGGQKEWEEMLATVPLSALTAWQALFRYGELQEPLIPASTSNIEETTRSISKTGPDSTLIKRSINVLITGAAGGVGLLTIQLLNIARCSQVGVRVNITAICSKRHAATVKQLGADHVLTYDANAPSNQFESMFAPDTTYDLILDLVGPSLLTKLLNLYHASCSFLNPLTGKIVSIAAPLDISTPAFPSMNAKEIQNLQSRFKFFVVKPDAGQLGKIGALIAVGQIRGFVDRVFPLEQGKEAMEECERRGRKAAGKVVIRVGLSE</sequence>
<gene>
    <name evidence="1" type="ORF">H2198_006011</name>
</gene>
<reference evidence="1" key="1">
    <citation type="submission" date="2022-10" db="EMBL/GenBank/DDBJ databases">
        <title>Culturing micro-colonial fungi from biological soil crusts in the Mojave desert and describing Neophaeococcomyces mojavensis, and introducing the new genera and species Taxawa tesnikishii.</title>
        <authorList>
            <person name="Kurbessoian T."/>
            <person name="Stajich J.E."/>
        </authorList>
    </citation>
    <scope>NUCLEOTIDE SEQUENCE</scope>
    <source>
        <strain evidence="1">JES_112</strain>
    </source>
</reference>
<comment type="caution">
    <text evidence="1">The sequence shown here is derived from an EMBL/GenBank/DDBJ whole genome shotgun (WGS) entry which is preliminary data.</text>
</comment>
<accession>A0ACC3A4A0</accession>
<evidence type="ECO:0000313" key="1">
    <source>
        <dbReference type="EMBL" id="KAJ9655070.1"/>
    </source>
</evidence>
<keyword evidence="2" id="KW-1185">Reference proteome</keyword>
<dbReference type="Proteomes" id="UP001172386">
    <property type="component" value="Unassembled WGS sequence"/>
</dbReference>
<dbReference type="EMBL" id="JAPDRQ010000105">
    <property type="protein sequence ID" value="KAJ9655070.1"/>
    <property type="molecule type" value="Genomic_DNA"/>
</dbReference>
<proteinExistence type="predicted"/>
<evidence type="ECO:0000313" key="2">
    <source>
        <dbReference type="Proteomes" id="UP001172386"/>
    </source>
</evidence>
<organism evidence="1 2">
    <name type="scientific">Neophaeococcomyces mojaviensis</name>
    <dbReference type="NCBI Taxonomy" id="3383035"/>
    <lineage>
        <taxon>Eukaryota</taxon>
        <taxon>Fungi</taxon>
        <taxon>Dikarya</taxon>
        <taxon>Ascomycota</taxon>
        <taxon>Pezizomycotina</taxon>
        <taxon>Eurotiomycetes</taxon>
        <taxon>Chaetothyriomycetidae</taxon>
        <taxon>Chaetothyriales</taxon>
        <taxon>Chaetothyriales incertae sedis</taxon>
        <taxon>Neophaeococcomyces</taxon>
    </lineage>
</organism>
<name>A0ACC3A4A0_9EURO</name>